<geneLocation type="plasmid" evidence="3"/>
<dbReference type="OrthoDB" id="8067718at2"/>
<accession>A0A168M4I5</accession>
<evidence type="ECO:0000313" key="3">
    <source>
        <dbReference type="Proteomes" id="UP000059113"/>
    </source>
</evidence>
<dbReference type="Pfam" id="PF04545">
    <property type="entry name" value="Sigma70_r4"/>
    <property type="match status" value="1"/>
</dbReference>
<dbReference type="PRINTS" id="PR00046">
    <property type="entry name" value="SIGMA70FCT"/>
</dbReference>
<dbReference type="InterPro" id="IPR007630">
    <property type="entry name" value="RNA_pol_sigma70_r4"/>
</dbReference>
<dbReference type="PANTHER" id="PTHR30603:SF47">
    <property type="entry name" value="RNA POLYMERASE SIGMA FACTOR SIGD, CHLOROPLASTIC"/>
    <property type="match status" value="1"/>
</dbReference>
<dbReference type="Gene3D" id="1.10.10.10">
    <property type="entry name" value="Winged helix-like DNA-binding domain superfamily/Winged helix DNA-binding domain"/>
    <property type="match status" value="1"/>
</dbReference>
<gene>
    <name evidence="2" type="ORF">CP97_14898</name>
</gene>
<dbReference type="KEGG" id="ery:CP97_14898"/>
<dbReference type="GO" id="GO:0003899">
    <property type="term" value="F:DNA-directed RNA polymerase activity"/>
    <property type="evidence" value="ECO:0007669"/>
    <property type="project" value="InterPro"/>
</dbReference>
<organism evidence="2 3">
    <name type="scientific">Aurantiacibacter atlanticus</name>
    <dbReference type="NCBI Taxonomy" id="1648404"/>
    <lineage>
        <taxon>Bacteria</taxon>
        <taxon>Pseudomonadati</taxon>
        <taxon>Pseudomonadota</taxon>
        <taxon>Alphaproteobacteria</taxon>
        <taxon>Sphingomonadales</taxon>
        <taxon>Erythrobacteraceae</taxon>
        <taxon>Aurantiacibacter</taxon>
    </lineage>
</organism>
<keyword evidence="3" id="KW-1185">Reference proteome</keyword>
<dbReference type="InterPro" id="IPR000943">
    <property type="entry name" value="RNA_pol_sigma70"/>
</dbReference>
<name>A0A168M4I5_9SPHN</name>
<dbReference type="PANTHER" id="PTHR30603">
    <property type="entry name" value="RNA POLYMERASE SIGMA FACTOR RPO"/>
    <property type="match status" value="1"/>
</dbReference>
<dbReference type="SUPFAM" id="SSF88659">
    <property type="entry name" value="Sigma3 and sigma4 domains of RNA polymerase sigma factors"/>
    <property type="match status" value="1"/>
</dbReference>
<dbReference type="GO" id="GO:0003677">
    <property type="term" value="F:DNA binding"/>
    <property type="evidence" value="ECO:0007669"/>
    <property type="project" value="InterPro"/>
</dbReference>
<keyword evidence="2" id="KW-0614">Plasmid</keyword>
<dbReference type="Proteomes" id="UP000059113">
    <property type="component" value="Plasmid"/>
</dbReference>
<dbReference type="SUPFAM" id="SSF47789">
    <property type="entry name" value="C-terminal domain of RNA polymerase alpha subunit"/>
    <property type="match status" value="1"/>
</dbReference>
<dbReference type="PROSITE" id="PS00716">
    <property type="entry name" value="SIGMA70_2"/>
    <property type="match status" value="1"/>
</dbReference>
<protein>
    <recommendedName>
        <fullName evidence="1">RNA polymerase sigma-70 domain-containing protein</fullName>
    </recommendedName>
</protein>
<dbReference type="InterPro" id="IPR036388">
    <property type="entry name" value="WH-like_DNA-bd_sf"/>
</dbReference>
<reference evidence="2 3" key="1">
    <citation type="submission" date="2016-04" db="EMBL/GenBank/DDBJ databases">
        <title>The complete genome sequence of Erythrobacter atlanticus s21-N3.</title>
        <authorList>
            <person name="Wang W."/>
            <person name="Wang L."/>
            <person name="Zhuang L."/>
            <person name="Shao Z."/>
        </authorList>
    </citation>
    <scope>NUCLEOTIDE SEQUENCE [LARGE SCALE GENOMIC DNA]</scope>
    <source>
        <strain evidence="3">s21-N3</strain>
        <plasmid evidence="3">Plasmid</plasmid>
    </source>
</reference>
<dbReference type="AlphaFoldDB" id="A0A168M4I5"/>
<dbReference type="GO" id="GO:0003700">
    <property type="term" value="F:DNA-binding transcription factor activity"/>
    <property type="evidence" value="ECO:0007669"/>
    <property type="project" value="InterPro"/>
</dbReference>
<dbReference type="InterPro" id="IPR011260">
    <property type="entry name" value="RNAP_asu_C"/>
</dbReference>
<dbReference type="RefSeq" id="WP_063612567.1">
    <property type="nucleotide sequence ID" value="NZ_CP015441.1"/>
</dbReference>
<feature type="domain" description="RNA polymerase sigma-70" evidence="1">
    <location>
        <begin position="315"/>
        <end position="341"/>
    </location>
</feature>
<proteinExistence type="predicted"/>
<evidence type="ECO:0000313" key="2">
    <source>
        <dbReference type="EMBL" id="ANC50587.1"/>
    </source>
</evidence>
<dbReference type="GO" id="GO:0006352">
    <property type="term" value="P:DNA-templated transcription initiation"/>
    <property type="evidence" value="ECO:0007669"/>
    <property type="project" value="InterPro"/>
</dbReference>
<dbReference type="Pfam" id="PF03118">
    <property type="entry name" value="RNA_pol_A_CTD"/>
    <property type="match status" value="1"/>
</dbReference>
<sequence length="437" mass="48503">MLTSLRAFLIIRDNDGEWTIGVFHGLNEIVDAWDRAMPNSHCGVLHVGFDRRDARSFETIAQEQAGRLLLTPGARGALPSSYKSSSEAIGDVEGEPIYLALDGWGYTIEDPVVDVSAEDPEASGWVREFIFEHDGVQAELLASEILNEETYVANEGRLTAKLRAELGKYRSEKLLGLGKSDPTEIARSAPPWLSSRSFSEFELTVRLDNVFRRNGIDTVSDLARHTLDDLFKFQNFGRTSCRDLCRSLMLAIEAGPTPSHDALIAAIKSGDAPTDQCGIASQSLVEAVENCFLGLKPREADILKRRMGWERPPETLEEIGADYSVSRERIRQIESKTINKIIRQEIWDDLLGAKLKNLLSERKYPLPLIGAAALDPWFTGLSEYGSVARYLITKLCDAGVSVLEIDGVEYLTFLKEHDWATAIESARQMLVGADVTP</sequence>
<dbReference type="InterPro" id="IPR013324">
    <property type="entry name" value="RNA_pol_sigma_r3/r4-like"/>
</dbReference>
<evidence type="ECO:0000259" key="1">
    <source>
        <dbReference type="PROSITE" id="PS00716"/>
    </source>
</evidence>
<dbReference type="Gene3D" id="1.10.150.20">
    <property type="entry name" value="5' to 3' exonuclease, C-terminal subdomain"/>
    <property type="match status" value="1"/>
</dbReference>
<dbReference type="EMBL" id="CP015441">
    <property type="protein sequence ID" value="ANC50587.1"/>
    <property type="molecule type" value="Genomic_DNA"/>
</dbReference>
<dbReference type="InterPro" id="IPR050239">
    <property type="entry name" value="Sigma-70_RNA_pol_init_factors"/>
</dbReference>